<evidence type="ECO:0000259" key="7">
    <source>
        <dbReference type="Pfam" id="PF02656"/>
    </source>
</evidence>
<accession>A0A0J1AW07</accession>
<reference evidence="8 9" key="1">
    <citation type="submission" date="2015-03" db="EMBL/GenBank/DDBJ databases">
        <title>Genomics and transcriptomics of the oil-accumulating basidiomycete yeast T. oleaginosus allow insights into substrate utilization and the diverse evolutionary trajectories of mating systems in fungi.</title>
        <authorList>
            <consortium name="DOE Joint Genome Institute"/>
            <person name="Kourist R."/>
            <person name="Kracht O."/>
            <person name="Bracharz F."/>
            <person name="Lipzen A."/>
            <person name="Nolan M."/>
            <person name="Ohm R."/>
            <person name="Grigoriev I."/>
            <person name="Sun S."/>
            <person name="Heitman J."/>
            <person name="Bruck T."/>
            <person name="Nowrousian M."/>
        </authorList>
    </citation>
    <scope>NUCLEOTIDE SEQUENCE [LARGE SCALE GENOMIC DNA]</scope>
    <source>
        <strain evidence="8 9">IBC0246</strain>
    </source>
</reference>
<dbReference type="STRING" id="879819.A0A0J1AW07"/>
<organism evidence="8 9">
    <name type="scientific">Cutaneotrichosporon oleaginosum</name>
    <dbReference type="NCBI Taxonomy" id="879819"/>
    <lineage>
        <taxon>Eukaryota</taxon>
        <taxon>Fungi</taxon>
        <taxon>Dikarya</taxon>
        <taxon>Basidiomycota</taxon>
        <taxon>Agaricomycotina</taxon>
        <taxon>Tremellomycetes</taxon>
        <taxon>Trichosporonales</taxon>
        <taxon>Trichosporonaceae</taxon>
        <taxon>Cutaneotrichosporon</taxon>
    </lineage>
</organism>
<dbReference type="InterPro" id="IPR051572">
    <property type="entry name" value="VTC_Complex_Subunit"/>
</dbReference>
<dbReference type="GO" id="GO:0033254">
    <property type="term" value="C:vacuolar transporter chaperone complex"/>
    <property type="evidence" value="ECO:0007669"/>
    <property type="project" value="TreeGrafter"/>
</dbReference>
<evidence type="ECO:0000256" key="4">
    <source>
        <dbReference type="ARBA" id="ARBA00023136"/>
    </source>
</evidence>
<feature type="transmembrane region" description="Helical" evidence="6">
    <location>
        <begin position="144"/>
        <end position="162"/>
    </location>
</feature>
<gene>
    <name evidence="8" type="ORF">CC85DRAFT_288511</name>
</gene>
<dbReference type="AlphaFoldDB" id="A0A0J1AW07"/>
<dbReference type="InterPro" id="IPR003807">
    <property type="entry name" value="DUF202"/>
</dbReference>
<evidence type="ECO:0000313" key="8">
    <source>
        <dbReference type="EMBL" id="KLT39454.1"/>
    </source>
</evidence>
<keyword evidence="3 6" id="KW-1133">Transmembrane helix</keyword>
<dbReference type="GO" id="GO:0012505">
    <property type="term" value="C:endomembrane system"/>
    <property type="evidence" value="ECO:0007669"/>
    <property type="project" value="UniProtKB-SubCell"/>
</dbReference>
<feature type="compositionally biased region" description="Low complexity" evidence="5">
    <location>
        <begin position="1"/>
        <end position="26"/>
    </location>
</feature>
<sequence length="238" mass="26105">MADETTPLNPSGSSSSAGPSTGTPKGESSMARVLNDVSENFFQPFSQGALKLLPARGEGIRAKSKRGDRLPDSEERPLLTDYHSINDPTIRVRVPKKKATPVKVEPKVWFANERTYIAYLSMGVLLSTIATGLLFGAKDHPARWFALGYALISAATLIYGYVLYQKRLTMIAARYPGSFDQLVGPLLICGSLFIVILANFVFRLVEARKVHEPHGTDASPLSFAYAWRVAGEKSTWLN</sequence>
<dbReference type="Proteomes" id="UP000053611">
    <property type="component" value="Unassembled WGS sequence"/>
</dbReference>
<comment type="subcellular location">
    <subcellularLocation>
        <location evidence="1">Endomembrane system</location>
        <topology evidence="1">Multi-pass membrane protein</topology>
    </subcellularLocation>
</comment>
<dbReference type="PANTHER" id="PTHR46140">
    <property type="entry name" value="VACUOLAR TRANSPORTER CHAPERONE 1-RELATED"/>
    <property type="match status" value="1"/>
</dbReference>
<evidence type="ECO:0000313" key="9">
    <source>
        <dbReference type="Proteomes" id="UP000053611"/>
    </source>
</evidence>
<keyword evidence="9" id="KW-1185">Reference proteome</keyword>
<evidence type="ECO:0000256" key="2">
    <source>
        <dbReference type="ARBA" id="ARBA00022692"/>
    </source>
</evidence>
<evidence type="ECO:0000256" key="5">
    <source>
        <dbReference type="SAM" id="MobiDB-lite"/>
    </source>
</evidence>
<evidence type="ECO:0000256" key="6">
    <source>
        <dbReference type="SAM" id="Phobius"/>
    </source>
</evidence>
<feature type="region of interest" description="Disordered" evidence="5">
    <location>
        <begin position="1"/>
        <end position="32"/>
    </location>
</feature>
<feature type="domain" description="DUF202" evidence="7">
    <location>
        <begin position="107"/>
        <end position="169"/>
    </location>
</feature>
<keyword evidence="2 6" id="KW-0812">Transmembrane</keyword>
<evidence type="ECO:0000256" key="1">
    <source>
        <dbReference type="ARBA" id="ARBA00004127"/>
    </source>
</evidence>
<dbReference type="Pfam" id="PF02656">
    <property type="entry name" value="DUF202"/>
    <property type="match status" value="1"/>
</dbReference>
<keyword evidence="4 6" id="KW-0472">Membrane</keyword>
<name>A0A0J1AW07_9TREE</name>
<proteinExistence type="predicted"/>
<protein>
    <submittedName>
        <fullName evidence="8">Putative vacuole fusion, non-autophagic-related protein</fullName>
    </submittedName>
</protein>
<evidence type="ECO:0000256" key="3">
    <source>
        <dbReference type="ARBA" id="ARBA00022989"/>
    </source>
</evidence>
<dbReference type="EMBL" id="KQ087258">
    <property type="protein sequence ID" value="KLT39454.1"/>
    <property type="molecule type" value="Genomic_DNA"/>
</dbReference>
<feature type="transmembrane region" description="Helical" evidence="6">
    <location>
        <begin position="182"/>
        <end position="202"/>
    </location>
</feature>
<dbReference type="PANTHER" id="PTHR46140:SF2">
    <property type="entry name" value="VACUOLAR TRANSPORTER CHAPERONE 3 COMPLEX SUBUNIT 3-RELATED"/>
    <property type="match status" value="1"/>
</dbReference>
<feature type="transmembrane region" description="Helical" evidence="6">
    <location>
        <begin position="116"/>
        <end position="137"/>
    </location>
</feature>
<dbReference type="GO" id="GO:0000329">
    <property type="term" value="C:fungal-type vacuole membrane"/>
    <property type="evidence" value="ECO:0007669"/>
    <property type="project" value="TreeGrafter"/>
</dbReference>
<dbReference type="GeneID" id="28984891"/>
<dbReference type="OrthoDB" id="2243669at2759"/>